<dbReference type="SUPFAM" id="SSF50998">
    <property type="entry name" value="Quinoprotein alcohol dehydrogenase-like"/>
    <property type="match status" value="1"/>
</dbReference>
<evidence type="ECO:0000256" key="1">
    <source>
        <dbReference type="SAM" id="Phobius"/>
    </source>
</evidence>
<dbReference type="Proteomes" id="UP000297597">
    <property type="component" value="Unassembled WGS sequence"/>
</dbReference>
<feature type="signal peptide" evidence="2">
    <location>
        <begin position="1"/>
        <end position="24"/>
    </location>
</feature>
<gene>
    <name evidence="3" type="ORF">Pmgp_02408</name>
</gene>
<dbReference type="OrthoDB" id="9811934at2"/>
<dbReference type="PANTHER" id="PTHR42754:SF1">
    <property type="entry name" value="LIPOPROTEIN"/>
    <property type="match status" value="1"/>
</dbReference>
<proteinExistence type="predicted"/>
<reference evidence="3 4" key="1">
    <citation type="journal article" date="2018" name="Environ. Microbiol.">
        <title>Novel energy conservation strategies and behaviour of Pelotomaculum schinkii driving syntrophic propionate catabolism.</title>
        <authorList>
            <person name="Hidalgo-Ahumada C.A.P."/>
            <person name="Nobu M.K."/>
            <person name="Narihiro T."/>
            <person name="Tamaki H."/>
            <person name="Liu W.T."/>
            <person name="Kamagata Y."/>
            <person name="Stams A.J.M."/>
            <person name="Imachi H."/>
            <person name="Sousa D.Z."/>
        </authorList>
    </citation>
    <scope>NUCLEOTIDE SEQUENCE [LARGE SCALE GENOMIC DNA]</scope>
    <source>
        <strain evidence="3 4">MGP</strain>
    </source>
</reference>
<dbReference type="InterPro" id="IPR011047">
    <property type="entry name" value="Quinoprotein_ADH-like_sf"/>
</dbReference>
<dbReference type="EMBL" id="QFFZ01000027">
    <property type="protein sequence ID" value="TEB10396.1"/>
    <property type="molecule type" value="Genomic_DNA"/>
</dbReference>
<keyword evidence="4" id="KW-1185">Reference proteome</keyword>
<dbReference type="RefSeq" id="WP_134214230.1">
    <property type="nucleotide sequence ID" value="NZ_QFFZ01000027.1"/>
</dbReference>
<protein>
    <recommendedName>
        <fullName evidence="5">Outer membrane protein assembly factor BamB</fullName>
    </recommendedName>
</protein>
<accession>A0A4Y7RNM2</accession>
<keyword evidence="1" id="KW-0812">Transmembrane</keyword>
<keyword evidence="1" id="KW-0472">Membrane</keyword>
<evidence type="ECO:0008006" key="5">
    <source>
        <dbReference type="Google" id="ProtNLM"/>
    </source>
</evidence>
<evidence type="ECO:0000313" key="3">
    <source>
        <dbReference type="EMBL" id="TEB10396.1"/>
    </source>
</evidence>
<evidence type="ECO:0000256" key="2">
    <source>
        <dbReference type="SAM" id="SignalP"/>
    </source>
</evidence>
<organism evidence="3 4">
    <name type="scientific">Pelotomaculum propionicicum</name>
    <dbReference type="NCBI Taxonomy" id="258475"/>
    <lineage>
        <taxon>Bacteria</taxon>
        <taxon>Bacillati</taxon>
        <taxon>Bacillota</taxon>
        <taxon>Clostridia</taxon>
        <taxon>Eubacteriales</taxon>
        <taxon>Desulfotomaculaceae</taxon>
        <taxon>Pelotomaculum</taxon>
    </lineage>
</organism>
<keyword evidence="2" id="KW-0732">Signal</keyword>
<feature type="transmembrane region" description="Helical" evidence="1">
    <location>
        <begin position="402"/>
        <end position="420"/>
    </location>
</feature>
<sequence>MKIIKMLLFLLASLFLCPMAGVSAAEQAGAAGTDAPPVEWSYTFARGEGHFVEQTGDGGLVMTGWVDSGGAGSDVFLARYDRAGSRLWLRTYRGNGYSDGHCVREVSGGGFIVVGETKSRDAYDHDVYVVRTDGKGVPLWEKVFGGARCDYAWSVRQTGDGGFILAGGTESFGAGIYDVYLVKLDAAGNTIWEKTYGGTASDCGYAVLQLNDGGYLIAGNTESFGAGNLDVYLLKTDSDGNIAWQKTYGGEGSDYGWSLVKAGDGGYLIAGEKEITVNLGGVFAAYLIKVGPEGNELWQNTYGDTRGSSFYDAGQVTGGGYILTGKKESAGGGYGLYVVKTNKNGDPVWEKTIEGAGSNSGYAVAQNRDGAYVVAGKKGIEKSAGSEVLLLKLKAESKSNGALLWPAGAAAVMFAGVLLCTRRYLSQKGRAY</sequence>
<comment type="caution">
    <text evidence="3">The sequence shown here is derived from an EMBL/GenBank/DDBJ whole genome shotgun (WGS) entry which is preliminary data.</text>
</comment>
<feature type="chain" id="PRO_5021417314" description="Outer membrane protein assembly factor BamB" evidence="2">
    <location>
        <begin position="25"/>
        <end position="432"/>
    </location>
</feature>
<name>A0A4Y7RNM2_9FIRM</name>
<evidence type="ECO:0000313" key="4">
    <source>
        <dbReference type="Proteomes" id="UP000297597"/>
    </source>
</evidence>
<dbReference type="AlphaFoldDB" id="A0A4Y7RNM2"/>
<dbReference type="PANTHER" id="PTHR42754">
    <property type="entry name" value="ENDOGLUCANASE"/>
    <property type="match status" value="1"/>
</dbReference>
<keyword evidence="1" id="KW-1133">Transmembrane helix</keyword>